<dbReference type="Proteomes" id="UP001431209">
    <property type="component" value="Unassembled WGS sequence"/>
</dbReference>
<accession>A0AAW2ZJ99</accession>
<dbReference type="EMBL" id="JAOPGA020001559">
    <property type="protein sequence ID" value="KAL0489474.1"/>
    <property type="molecule type" value="Genomic_DNA"/>
</dbReference>
<evidence type="ECO:0000313" key="1">
    <source>
        <dbReference type="EMBL" id="KAL0489474.1"/>
    </source>
</evidence>
<proteinExistence type="predicted"/>
<feature type="non-terminal residue" evidence="1">
    <location>
        <position position="99"/>
    </location>
</feature>
<name>A0AAW2ZJ99_9EUKA</name>
<reference evidence="1 2" key="1">
    <citation type="submission" date="2024-03" db="EMBL/GenBank/DDBJ databases">
        <title>The Acrasis kona genome and developmental transcriptomes reveal deep origins of eukaryotic multicellular pathways.</title>
        <authorList>
            <person name="Sheikh S."/>
            <person name="Fu C.-J."/>
            <person name="Brown M.W."/>
            <person name="Baldauf S.L."/>
        </authorList>
    </citation>
    <scope>NUCLEOTIDE SEQUENCE [LARGE SCALE GENOMIC DNA]</scope>
    <source>
        <strain evidence="1 2">ATCC MYA-3509</strain>
    </source>
</reference>
<gene>
    <name evidence="1" type="ORF">AKO1_002697</name>
</gene>
<protein>
    <submittedName>
        <fullName evidence="1">Uncharacterized protein</fullName>
    </submittedName>
</protein>
<evidence type="ECO:0000313" key="2">
    <source>
        <dbReference type="Proteomes" id="UP001431209"/>
    </source>
</evidence>
<dbReference type="AlphaFoldDB" id="A0AAW2ZJ99"/>
<organism evidence="1 2">
    <name type="scientific">Acrasis kona</name>
    <dbReference type="NCBI Taxonomy" id="1008807"/>
    <lineage>
        <taxon>Eukaryota</taxon>
        <taxon>Discoba</taxon>
        <taxon>Heterolobosea</taxon>
        <taxon>Tetramitia</taxon>
        <taxon>Eutetramitia</taxon>
        <taxon>Acrasidae</taxon>
        <taxon>Acrasis</taxon>
    </lineage>
</organism>
<comment type="caution">
    <text evidence="1">The sequence shown here is derived from an EMBL/GenBank/DDBJ whole genome shotgun (WGS) entry which is preliminary data.</text>
</comment>
<keyword evidence="2" id="KW-1185">Reference proteome</keyword>
<sequence>MGIKFVVGSGKSTIRQRDGALQFAVVSESYFENGCKKPCSSLQSFRDLGIPVVKSSFLKLFDEVHDGNVSIEDVLDKLGHSTRHHFDMDQICEERVVKK</sequence>